<reference evidence="1 2" key="1">
    <citation type="submission" date="2018-11" db="EMBL/GenBank/DDBJ databases">
        <title>Genomic Encyclopedia of Type Strains, Phase IV (KMG-IV): sequencing the most valuable type-strain genomes for metagenomic binning, comparative biology and taxonomic classification.</title>
        <authorList>
            <person name="Goeker M."/>
        </authorList>
    </citation>
    <scope>NUCLEOTIDE SEQUENCE [LARGE SCALE GENOMIC DNA]</scope>
    <source>
        <strain evidence="1 2">DSM 26537</strain>
    </source>
</reference>
<name>A0A3N1XWD3_9FIRM</name>
<keyword evidence="2" id="KW-1185">Reference proteome</keyword>
<evidence type="ECO:0000313" key="1">
    <source>
        <dbReference type="EMBL" id="ROR30588.1"/>
    </source>
</evidence>
<gene>
    <name evidence="1" type="ORF">EDD66_102241</name>
</gene>
<accession>A0A3N1XWD3</accession>
<dbReference type="InterPro" id="IPR027417">
    <property type="entry name" value="P-loop_NTPase"/>
</dbReference>
<organism evidence="1 2">
    <name type="scientific">Mobilisporobacter senegalensis</name>
    <dbReference type="NCBI Taxonomy" id="1329262"/>
    <lineage>
        <taxon>Bacteria</taxon>
        <taxon>Bacillati</taxon>
        <taxon>Bacillota</taxon>
        <taxon>Clostridia</taxon>
        <taxon>Lachnospirales</taxon>
        <taxon>Lachnospiraceae</taxon>
        <taxon>Mobilisporobacter</taxon>
    </lineage>
</organism>
<dbReference type="SUPFAM" id="SSF52540">
    <property type="entry name" value="P-loop containing nucleoside triphosphate hydrolases"/>
    <property type="match status" value="1"/>
</dbReference>
<sequence>MKIRVIGASGVGKSTLCKYISEVADIYWIDTDRYLWKDADFTENYPIEERLKMYQNDICSLACHRCLLKEAKCKTLELDANQPVDVLCQLVLKEFH</sequence>
<evidence type="ECO:0008006" key="3">
    <source>
        <dbReference type="Google" id="ProtNLM"/>
    </source>
</evidence>
<dbReference type="RefSeq" id="WP_123608285.1">
    <property type="nucleotide sequence ID" value="NZ_RJVG01000002.1"/>
</dbReference>
<comment type="caution">
    <text evidence="1">The sequence shown here is derived from an EMBL/GenBank/DDBJ whole genome shotgun (WGS) entry which is preliminary data.</text>
</comment>
<dbReference type="Gene3D" id="3.40.50.300">
    <property type="entry name" value="P-loop containing nucleotide triphosphate hydrolases"/>
    <property type="match status" value="1"/>
</dbReference>
<dbReference type="Proteomes" id="UP000273083">
    <property type="component" value="Unassembled WGS sequence"/>
</dbReference>
<proteinExistence type="predicted"/>
<dbReference type="EMBL" id="RJVG01000002">
    <property type="protein sequence ID" value="ROR30588.1"/>
    <property type="molecule type" value="Genomic_DNA"/>
</dbReference>
<protein>
    <recommendedName>
        <fullName evidence="3">Shikimate kinase</fullName>
    </recommendedName>
</protein>
<evidence type="ECO:0000313" key="2">
    <source>
        <dbReference type="Proteomes" id="UP000273083"/>
    </source>
</evidence>
<dbReference type="OrthoDB" id="9800332at2"/>
<dbReference type="AlphaFoldDB" id="A0A3N1XWD3"/>